<feature type="compositionally biased region" description="Polar residues" evidence="1">
    <location>
        <begin position="95"/>
        <end position="105"/>
    </location>
</feature>
<dbReference type="AlphaFoldDB" id="A0AAV1SET6"/>
<gene>
    <name evidence="2" type="ORF">DCAF_LOCUS21401</name>
</gene>
<organism evidence="2 3">
    <name type="scientific">Dovyalis caffra</name>
    <dbReference type="NCBI Taxonomy" id="77055"/>
    <lineage>
        <taxon>Eukaryota</taxon>
        <taxon>Viridiplantae</taxon>
        <taxon>Streptophyta</taxon>
        <taxon>Embryophyta</taxon>
        <taxon>Tracheophyta</taxon>
        <taxon>Spermatophyta</taxon>
        <taxon>Magnoliopsida</taxon>
        <taxon>eudicotyledons</taxon>
        <taxon>Gunneridae</taxon>
        <taxon>Pentapetalae</taxon>
        <taxon>rosids</taxon>
        <taxon>fabids</taxon>
        <taxon>Malpighiales</taxon>
        <taxon>Salicaceae</taxon>
        <taxon>Flacourtieae</taxon>
        <taxon>Dovyalis</taxon>
    </lineage>
</organism>
<sequence>MQYKDAATANRSTKGRDAPKSHAEYPAKELNKQDRASGFKFIDAGHGTLAVTKREMPTVSLFYPRGDISKATHASDKTYGWIASEKSHVRRVSTAAVNAQESSTQKVHRRKRN</sequence>
<dbReference type="EMBL" id="CAWUPB010001173">
    <property type="protein sequence ID" value="CAK7348697.1"/>
    <property type="molecule type" value="Genomic_DNA"/>
</dbReference>
<evidence type="ECO:0000256" key="1">
    <source>
        <dbReference type="SAM" id="MobiDB-lite"/>
    </source>
</evidence>
<feature type="region of interest" description="Disordered" evidence="1">
    <location>
        <begin position="94"/>
        <end position="113"/>
    </location>
</feature>
<accession>A0AAV1SET6</accession>
<dbReference type="Proteomes" id="UP001314170">
    <property type="component" value="Unassembled WGS sequence"/>
</dbReference>
<protein>
    <submittedName>
        <fullName evidence="2">Uncharacterized protein</fullName>
    </submittedName>
</protein>
<evidence type="ECO:0000313" key="3">
    <source>
        <dbReference type="Proteomes" id="UP001314170"/>
    </source>
</evidence>
<feature type="region of interest" description="Disordered" evidence="1">
    <location>
        <begin position="1"/>
        <end position="30"/>
    </location>
</feature>
<keyword evidence="3" id="KW-1185">Reference proteome</keyword>
<proteinExistence type="predicted"/>
<reference evidence="2 3" key="1">
    <citation type="submission" date="2024-01" db="EMBL/GenBank/DDBJ databases">
        <authorList>
            <person name="Waweru B."/>
        </authorList>
    </citation>
    <scope>NUCLEOTIDE SEQUENCE [LARGE SCALE GENOMIC DNA]</scope>
</reference>
<evidence type="ECO:0000313" key="2">
    <source>
        <dbReference type="EMBL" id="CAK7348697.1"/>
    </source>
</evidence>
<name>A0AAV1SET6_9ROSI</name>
<comment type="caution">
    <text evidence="2">The sequence shown here is derived from an EMBL/GenBank/DDBJ whole genome shotgun (WGS) entry which is preliminary data.</text>
</comment>
<feature type="compositionally biased region" description="Basic and acidic residues" evidence="1">
    <location>
        <begin position="14"/>
        <end position="30"/>
    </location>
</feature>